<dbReference type="GO" id="GO:0005576">
    <property type="term" value="C:extracellular region"/>
    <property type="evidence" value="ECO:0007669"/>
    <property type="project" value="UniProtKB-SubCell"/>
</dbReference>
<dbReference type="OMA" id="PGLCVSD"/>
<evidence type="ECO:0000256" key="3">
    <source>
        <dbReference type="ARBA" id="ARBA00004987"/>
    </source>
</evidence>
<comment type="similarity">
    <text evidence="4 13">Belongs to the glycosyl hydrolase 3 family.</text>
</comment>
<dbReference type="InParanoid" id="A0A084QV99"/>
<dbReference type="Gene3D" id="3.20.20.300">
    <property type="entry name" value="Glycoside hydrolase, family 3, N-terminal domain"/>
    <property type="match status" value="1"/>
</dbReference>
<dbReference type="InterPro" id="IPR019800">
    <property type="entry name" value="Glyco_hydro_3_AS"/>
</dbReference>
<dbReference type="UniPathway" id="UPA00696"/>
<dbReference type="EC" id="3.2.1.21" evidence="13"/>
<dbReference type="STRING" id="1283841.A0A084QV99"/>
<dbReference type="SMART" id="SM01217">
    <property type="entry name" value="Fn3_like"/>
    <property type="match status" value="1"/>
</dbReference>
<evidence type="ECO:0000256" key="10">
    <source>
        <dbReference type="ARBA" id="ARBA00023277"/>
    </source>
</evidence>
<evidence type="ECO:0000259" key="15">
    <source>
        <dbReference type="SMART" id="SM01217"/>
    </source>
</evidence>
<keyword evidence="17" id="KW-1185">Reference proteome</keyword>
<dbReference type="InterPro" id="IPR002772">
    <property type="entry name" value="Glyco_hydro_3_C"/>
</dbReference>
<keyword evidence="8" id="KW-0136">Cellulose degradation</keyword>
<dbReference type="Gene3D" id="3.40.50.1700">
    <property type="entry name" value="Glycoside hydrolase family 3 C-terminal domain"/>
    <property type="match status" value="1"/>
</dbReference>
<dbReference type="EMBL" id="KL660079">
    <property type="protein sequence ID" value="KFA67884.1"/>
    <property type="molecule type" value="Genomic_DNA"/>
</dbReference>
<dbReference type="FunFam" id="2.60.40.10:FF:000757">
    <property type="entry name" value="Beta-glucosidase G"/>
    <property type="match status" value="1"/>
</dbReference>
<feature type="domain" description="Fibronectin type III-like" evidence="15">
    <location>
        <begin position="743"/>
        <end position="809"/>
    </location>
</feature>
<dbReference type="InterPro" id="IPR050288">
    <property type="entry name" value="Cellulose_deg_GH3"/>
</dbReference>
<gene>
    <name evidence="16" type="ORF">S40285_04107</name>
</gene>
<dbReference type="PANTHER" id="PTHR42715:SF5">
    <property type="entry name" value="BETA-GLUCOSIDASE M-RELATED"/>
    <property type="match status" value="1"/>
</dbReference>
<dbReference type="FunFam" id="3.20.20.300:FF:000002">
    <property type="entry name" value="Probable beta-glucosidase"/>
    <property type="match status" value="1"/>
</dbReference>
<feature type="region of interest" description="Disordered" evidence="14">
    <location>
        <begin position="1"/>
        <end position="24"/>
    </location>
</feature>
<protein>
    <recommendedName>
        <fullName evidence="13">beta-glucosidase</fullName>
        <ecNumber evidence="13">3.2.1.21</ecNumber>
    </recommendedName>
</protein>
<keyword evidence="7 13" id="KW-0378">Hydrolase</keyword>
<dbReference type="InterPro" id="IPR036881">
    <property type="entry name" value="Glyco_hydro_3_C_sf"/>
</dbReference>
<comment type="catalytic activity">
    <reaction evidence="1 13">
        <text>Hydrolysis of terminal, non-reducing beta-D-glucosyl residues with release of beta-D-glucose.</text>
        <dbReference type="EC" id="3.2.1.21"/>
    </reaction>
</comment>
<dbReference type="GO" id="GO:0030245">
    <property type="term" value="P:cellulose catabolic process"/>
    <property type="evidence" value="ECO:0007669"/>
    <property type="project" value="UniProtKB-UniPathway"/>
</dbReference>
<dbReference type="InterPro" id="IPR001764">
    <property type="entry name" value="Glyco_hydro_3_N"/>
</dbReference>
<proteinExistence type="inferred from homology"/>
<evidence type="ECO:0000313" key="16">
    <source>
        <dbReference type="EMBL" id="KFA67884.1"/>
    </source>
</evidence>
<dbReference type="HOGENOM" id="CLU_004542_2_1_1"/>
<dbReference type="PROSITE" id="PS00775">
    <property type="entry name" value="GLYCOSYL_HYDROL_F3"/>
    <property type="match status" value="1"/>
</dbReference>
<reference evidence="16 17" key="1">
    <citation type="journal article" date="2014" name="BMC Genomics">
        <title>Comparative genome sequencing reveals chemotype-specific gene clusters in the toxigenic black mold Stachybotrys.</title>
        <authorList>
            <person name="Semeiks J."/>
            <person name="Borek D."/>
            <person name="Otwinowski Z."/>
            <person name="Grishin N.V."/>
        </authorList>
    </citation>
    <scope>NUCLEOTIDE SEQUENCE [LARGE SCALE GENOMIC DNA]</scope>
    <source>
        <strain evidence="16 17">IBT 40285</strain>
    </source>
</reference>
<evidence type="ECO:0000313" key="17">
    <source>
        <dbReference type="Proteomes" id="UP000028524"/>
    </source>
</evidence>
<keyword evidence="6" id="KW-0732">Signal</keyword>
<evidence type="ECO:0000256" key="14">
    <source>
        <dbReference type="SAM" id="MobiDB-lite"/>
    </source>
</evidence>
<evidence type="ECO:0000256" key="8">
    <source>
        <dbReference type="ARBA" id="ARBA00023001"/>
    </source>
</evidence>
<dbReference type="InterPro" id="IPR036962">
    <property type="entry name" value="Glyco_hydro_3_N_sf"/>
</dbReference>
<dbReference type="SUPFAM" id="SSF52279">
    <property type="entry name" value="Beta-D-glucan exohydrolase, C-terminal domain"/>
    <property type="match status" value="1"/>
</dbReference>
<dbReference type="PANTHER" id="PTHR42715">
    <property type="entry name" value="BETA-GLUCOSIDASE"/>
    <property type="match status" value="1"/>
</dbReference>
<dbReference type="SUPFAM" id="SSF51445">
    <property type="entry name" value="(Trans)glycosidases"/>
    <property type="match status" value="1"/>
</dbReference>
<keyword evidence="10 13" id="KW-0119">Carbohydrate metabolism</keyword>
<evidence type="ECO:0000256" key="5">
    <source>
        <dbReference type="ARBA" id="ARBA00022525"/>
    </source>
</evidence>
<dbReference type="InterPro" id="IPR013783">
    <property type="entry name" value="Ig-like_fold"/>
</dbReference>
<keyword evidence="9" id="KW-0325">Glycoprotein</keyword>
<evidence type="ECO:0000256" key="13">
    <source>
        <dbReference type="RuleBase" id="RU361161"/>
    </source>
</evidence>
<dbReference type="InterPro" id="IPR017853">
    <property type="entry name" value="GH"/>
</dbReference>
<dbReference type="OrthoDB" id="416222at2759"/>
<comment type="pathway">
    <text evidence="3 13">Glycan metabolism; cellulose degradation.</text>
</comment>
<evidence type="ECO:0000256" key="7">
    <source>
        <dbReference type="ARBA" id="ARBA00022801"/>
    </source>
</evidence>
<evidence type="ECO:0000256" key="9">
    <source>
        <dbReference type="ARBA" id="ARBA00023180"/>
    </source>
</evidence>
<dbReference type="AlphaFoldDB" id="A0A084QV99"/>
<keyword evidence="12 13" id="KW-0624">Polysaccharide degradation</keyword>
<dbReference type="InterPro" id="IPR026891">
    <property type="entry name" value="Fn3-like"/>
</dbReference>
<evidence type="ECO:0000256" key="4">
    <source>
        <dbReference type="ARBA" id="ARBA00005336"/>
    </source>
</evidence>
<evidence type="ECO:0000256" key="1">
    <source>
        <dbReference type="ARBA" id="ARBA00000448"/>
    </source>
</evidence>
<dbReference type="PRINTS" id="PR00133">
    <property type="entry name" value="GLHYDRLASE3"/>
</dbReference>
<dbReference type="Gene3D" id="2.60.40.10">
    <property type="entry name" value="Immunoglobulins"/>
    <property type="match status" value="1"/>
</dbReference>
<dbReference type="Pfam" id="PF14310">
    <property type="entry name" value="Fn3-like"/>
    <property type="match status" value="1"/>
</dbReference>
<organism evidence="16 17">
    <name type="scientific">Stachybotrys chlorohalonatus (strain IBT 40285)</name>
    <dbReference type="NCBI Taxonomy" id="1283841"/>
    <lineage>
        <taxon>Eukaryota</taxon>
        <taxon>Fungi</taxon>
        <taxon>Dikarya</taxon>
        <taxon>Ascomycota</taxon>
        <taxon>Pezizomycotina</taxon>
        <taxon>Sordariomycetes</taxon>
        <taxon>Hypocreomycetidae</taxon>
        <taxon>Hypocreales</taxon>
        <taxon>Stachybotryaceae</taxon>
        <taxon>Stachybotrys</taxon>
    </lineage>
</organism>
<evidence type="ECO:0000256" key="12">
    <source>
        <dbReference type="ARBA" id="ARBA00023326"/>
    </source>
</evidence>
<dbReference type="Proteomes" id="UP000028524">
    <property type="component" value="Unassembled WGS sequence"/>
</dbReference>
<dbReference type="GO" id="GO:0008422">
    <property type="term" value="F:beta-glucosidase activity"/>
    <property type="evidence" value="ECO:0007669"/>
    <property type="project" value="UniProtKB-EC"/>
</dbReference>
<accession>A0A084QV99</accession>
<keyword evidence="11 13" id="KW-0326">Glycosidase</keyword>
<evidence type="ECO:0000256" key="11">
    <source>
        <dbReference type="ARBA" id="ARBA00023295"/>
    </source>
</evidence>
<keyword evidence="5" id="KW-0964">Secreted</keyword>
<comment type="subcellular location">
    <subcellularLocation>
        <location evidence="2">Secreted</location>
    </subcellularLocation>
</comment>
<sequence>MVNSMDESRPMASNVDMPRKPSSEARPRRGLALLIVVPLILLSGLAGLAALDSGSSGSGDDGANAERQEVIQDDTHFYGDSPPVYPSPDMTGRGSWAIAFDKARHMVSLTAGIAPDSGCVGRVPEVRSVGFPGLCLGDAGQGLRGTDFVSSFPSGIHTGASWNRNLTYWRGAAMGHEFRTKGVHVLLGPVVGPALRVVSSGRNWEGFSADPYLAGALAYETVVGVQVQGHFIANEQETHRNPHRGVEATSSNIDDRTMHEFYLWPFQDAVRAGTGNIMCSYQRINNSYGCANSKTMNGLLKTELGFQGFVISDWSAQHAGVATALSGMDMAMPTAGNFWGDRLVEAVNNGSVPESRVTDMAMRIVSSWYQMKQDSGFPDLGAGMPSSVTRPHRVVDARDPEASPTIFQGAVEGHVLVKNTKNTLPLRSPRMLTVVGYSAKSPDFYSPGGGDLGEYSWRFGTEATDPREMQAGFAGELDADYSSIALDGTLIHGGGSGATTPAIFLSPFEALKMKAFQNGTALFHDFTSAEPVVDPVSDACIVFGNAWASEGYDRPALRDDYTDNMIIKVADQCNKTIVVLHNAGARLVDQFVDHPNVTAIIFAHLPGQDSGSALVSLLYGESNFSGKLPYTVARNESDYGNMLGPDRAEGEFVNFPQSDFTEGVYVDYRRFDQQDIAPRYEFGFGLSYTTFEFSNLTVQTRRNASLAEWPTGAVVQGGQQDLWDHVATVTAEIRNTGDVPGAEVAQLYLGIPNSPARQLRGFEKPVLDVNATAAVSFTLTRRDLSVWDAVAQRWRLQSGRYGVFIGSSSRRIHLNGTLQVRA</sequence>
<evidence type="ECO:0000256" key="6">
    <source>
        <dbReference type="ARBA" id="ARBA00022729"/>
    </source>
</evidence>
<dbReference type="Pfam" id="PF00933">
    <property type="entry name" value="Glyco_hydro_3"/>
    <property type="match status" value="1"/>
</dbReference>
<evidence type="ECO:0000256" key="2">
    <source>
        <dbReference type="ARBA" id="ARBA00004613"/>
    </source>
</evidence>
<name>A0A084QV99_STAC4</name>
<dbReference type="Pfam" id="PF01915">
    <property type="entry name" value="Glyco_hydro_3_C"/>
    <property type="match status" value="1"/>
</dbReference>